<protein>
    <submittedName>
        <fullName evidence="1">Uncharacterized protein</fullName>
    </submittedName>
</protein>
<dbReference type="AlphaFoldDB" id="A0A8J2IQA9"/>
<evidence type="ECO:0000313" key="1">
    <source>
        <dbReference type="EMBL" id="CAG7557899.1"/>
    </source>
</evidence>
<dbReference type="Proteomes" id="UP000693738">
    <property type="component" value="Unassembled WGS sequence"/>
</dbReference>
<name>A0A8J2IQA9_FUSEQ</name>
<dbReference type="EMBL" id="CAJSTJ010000121">
    <property type="protein sequence ID" value="CAG7557899.1"/>
    <property type="molecule type" value="Genomic_DNA"/>
</dbReference>
<reference evidence="1" key="1">
    <citation type="submission" date="2021-05" db="EMBL/GenBank/DDBJ databases">
        <authorList>
            <person name="Khan N."/>
        </authorList>
    </citation>
    <scope>NUCLEOTIDE SEQUENCE</scope>
</reference>
<proteinExistence type="predicted"/>
<accession>A0A8J2IQA9</accession>
<sequence length="284" mass="31800">MTLESDFPDDPTQPSLRYAVSTQMPLALPWTNASMQMGKCLLESSKGTEFQFGNETAFDKGSLHSTPLVFATTRTGQHNQATHNKASVYTSFRCGKITLAQFPRLSEDAIRILQTSTDPSRTFQDKFGDYFVGGYILGGMNMTTMWGDGSSESASERLDISFEVHLLFLSYEDSIRTNDVSSTSRGSANLTAFDSLDAYQTKVDASDYGSYRMAVEKSVANRRRGAELQQRVLAKLNDLGLDRDRVELSWEKCDELCKSGLVLELLMLPWTGLREYREALLKPR</sequence>
<gene>
    <name evidence="1" type="ORF">FEQUK3_LOCUS3659</name>
</gene>
<comment type="caution">
    <text evidence="1">The sequence shown here is derived from an EMBL/GenBank/DDBJ whole genome shotgun (WGS) entry which is preliminary data.</text>
</comment>
<evidence type="ECO:0000313" key="2">
    <source>
        <dbReference type="Proteomes" id="UP000693738"/>
    </source>
</evidence>
<organism evidence="1 2">
    <name type="scientific">Fusarium equiseti</name>
    <name type="common">Fusarium scirpi</name>
    <dbReference type="NCBI Taxonomy" id="61235"/>
    <lineage>
        <taxon>Eukaryota</taxon>
        <taxon>Fungi</taxon>
        <taxon>Dikarya</taxon>
        <taxon>Ascomycota</taxon>
        <taxon>Pezizomycotina</taxon>
        <taxon>Sordariomycetes</taxon>
        <taxon>Hypocreomycetidae</taxon>
        <taxon>Hypocreales</taxon>
        <taxon>Nectriaceae</taxon>
        <taxon>Fusarium</taxon>
        <taxon>Fusarium incarnatum-equiseti species complex</taxon>
    </lineage>
</organism>